<dbReference type="STRING" id="946333.A4W93_18455"/>
<dbReference type="AlphaFoldDB" id="A0A1W6LBR8"/>
<dbReference type="InterPro" id="IPR052155">
    <property type="entry name" value="Biofilm_reg_signaling"/>
</dbReference>
<dbReference type="SUPFAM" id="SSF55073">
    <property type="entry name" value="Nucleotide cyclase"/>
    <property type="match status" value="1"/>
</dbReference>
<sequence>MSSDLDDSQFFEHAPVSLWLEDLSAIKALFDAWRAAGVSDVEAHFRDHPDALEACVAAIRVLAVNRRTLQLFKARDLSHLTANLDQVIRPDIREVHARNMAALWAGHTAFSGEGPNYTLEGERIDVLVNARIVPGHESDWRRVIVALEDISSRVRTEDRLKHSEHYARSLFEHSPMSLWIEDFSGIRRLFEAQRAAGVTDLRAFVVANPAFVVECTRAIQVVDINQATLRMHGARDKREVLDNLGLIFRDKMLSHFAEQLVELWEGRTSMQCETVNYTLSGQELSLHLQGSVLPGHEETWARVLVSLTDITARKQAEAYLQYVGRHDQLTKLANRAHFDEALKQAQEGPFPVSIIIADMNGLKAVNDSLGHAAGDDLLRRAGETLRKALGEDRCIARIGGDEFAVLLRGVNEVEAQAAIDRIERMAGLNNQFHTGPRLSFAIGTSTALDAVALSRAQHQADAAMYAAKRSHYRQMGYDRRG</sequence>
<organism evidence="1 2">
    <name type="scientific">Piscinibacter gummiphilus</name>
    <dbReference type="NCBI Taxonomy" id="946333"/>
    <lineage>
        <taxon>Bacteria</taxon>
        <taxon>Pseudomonadati</taxon>
        <taxon>Pseudomonadota</taxon>
        <taxon>Betaproteobacteria</taxon>
        <taxon>Burkholderiales</taxon>
        <taxon>Sphaerotilaceae</taxon>
        <taxon>Piscinibacter</taxon>
    </lineage>
</organism>
<dbReference type="InterPro" id="IPR000014">
    <property type="entry name" value="PAS"/>
</dbReference>
<dbReference type="InterPro" id="IPR035965">
    <property type="entry name" value="PAS-like_dom_sf"/>
</dbReference>
<dbReference type="KEGG" id="rgu:A4W93_18455"/>
<dbReference type="OrthoDB" id="9812260at2"/>
<dbReference type="PANTHER" id="PTHR44757:SF2">
    <property type="entry name" value="BIOFILM ARCHITECTURE MAINTENANCE PROTEIN MBAA"/>
    <property type="match status" value="1"/>
</dbReference>
<dbReference type="Pfam" id="PF00990">
    <property type="entry name" value="GGDEF"/>
    <property type="match status" value="1"/>
</dbReference>
<dbReference type="Gene3D" id="3.30.450.20">
    <property type="entry name" value="PAS domain"/>
    <property type="match status" value="2"/>
</dbReference>
<dbReference type="EMBL" id="CP015118">
    <property type="protein sequence ID" value="ARN21715.1"/>
    <property type="molecule type" value="Genomic_DNA"/>
</dbReference>
<dbReference type="InterPro" id="IPR043128">
    <property type="entry name" value="Rev_trsase/Diguanyl_cyclase"/>
</dbReference>
<gene>
    <name evidence="1" type="ORF">A4W93_18455</name>
</gene>
<keyword evidence="1" id="KW-0418">Kinase</keyword>
<dbReference type="InterPro" id="IPR029787">
    <property type="entry name" value="Nucleotide_cyclase"/>
</dbReference>
<evidence type="ECO:0000313" key="1">
    <source>
        <dbReference type="EMBL" id="ARN21715.1"/>
    </source>
</evidence>
<evidence type="ECO:0000313" key="2">
    <source>
        <dbReference type="Proteomes" id="UP000193427"/>
    </source>
</evidence>
<accession>A0A1W6LBR8</accession>
<dbReference type="InterPro" id="IPR000160">
    <property type="entry name" value="GGDEF_dom"/>
</dbReference>
<dbReference type="PROSITE" id="PS50887">
    <property type="entry name" value="GGDEF"/>
    <property type="match status" value="1"/>
</dbReference>
<dbReference type="NCBIfam" id="TIGR00254">
    <property type="entry name" value="GGDEF"/>
    <property type="match status" value="1"/>
</dbReference>
<dbReference type="SMART" id="SM00267">
    <property type="entry name" value="GGDEF"/>
    <property type="match status" value="1"/>
</dbReference>
<dbReference type="SUPFAM" id="SSF55785">
    <property type="entry name" value="PYP-like sensor domain (PAS domain)"/>
    <property type="match status" value="2"/>
</dbReference>
<dbReference type="CDD" id="cd01949">
    <property type="entry name" value="GGDEF"/>
    <property type="match status" value="1"/>
</dbReference>
<dbReference type="Pfam" id="PF13426">
    <property type="entry name" value="PAS_9"/>
    <property type="match status" value="1"/>
</dbReference>
<dbReference type="Proteomes" id="UP000193427">
    <property type="component" value="Chromosome"/>
</dbReference>
<proteinExistence type="predicted"/>
<keyword evidence="1" id="KW-0808">Transferase</keyword>
<dbReference type="Gene3D" id="3.30.70.270">
    <property type="match status" value="1"/>
</dbReference>
<name>A0A1W6LBR8_9BURK</name>
<protein>
    <submittedName>
        <fullName evidence="1">Histidine kinase</fullName>
    </submittedName>
</protein>
<dbReference type="GO" id="GO:0016301">
    <property type="term" value="F:kinase activity"/>
    <property type="evidence" value="ECO:0007669"/>
    <property type="project" value="UniProtKB-KW"/>
</dbReference>
<dbReference type="PANTHER" id="PTHR44757">
    <property type="entry name" value="DIGUANYLATE CYCLASE DGCP"/>
    <property type="match status" value="1"/>
</dbReference>
<keyword evidence="2" id="KW-1185">Reference proteome</keyword>
<reference evidence="1 2" key="1">
    <citation type="submission" date="2016-04" db="EMBL/GenBank/DDBJ databases">
        <title>Complete genome sequence of natural rubber-degrading, novel Gram-negative bacterium, Rhizobacter gummiphilus strain NS21.</title>
        <authorList>
            <person name="Tabata M."/>
            <person name="Kasai D."/>
            <person name="Fukuda M."/>
        </authorList>
    </citation>
    <scope>NUCLEOTIDE SEQUENCE [LARGE SCALE GENOMIC DNA]</scope>
    <source>
        <strain evidence="1 2">NS21</strain>
    </source>
</reference>